<feature type="transmembrane region" description="Helical" evidence="5">
    <location>
        <begin position="385"/>
        <end position="404"/>
    </location>
</feature>
<keyword evidence="2 5" id="KW-0812">Transmembrane</keyword>
<keyword evidence="8" id="KW-1185">Reference proteome</keyword>
<evidence type="ECO:0000256" key="2">
    <source>
        <dbReference type="ARBA" id="ARBA00022692"/>
    </source>
</evidence>
<reference evidence="7 8" key="1">
    <citation type="submission" date="2019-03" db="EMBL/GenBank/DDBJ databases">
        <title>Genomic Encyclopedia of Type Strains, Phase IV (KMG-IV): sequencing the most valuable type-strain genomes for metagenomic binning, comparative biology and taxonomic classification.</title>
        <authorList>
            <person name="Goeker M."/>
        </authorList>
    </citation>
    <scope>NUCLEOTIDE SEQUENCE [LARGE SCALE GENOMIC DNA]</scope>
    <source>
        <strain evidence="7 8">DSM 15534</strain>
    </source>
</reference>
<feature type="transmembrane region" description="Helical" evidence="5">
    <location>
        <begin position="177"/>
        <end position="193"/>
    </location>
</feature>
<evidence type="ECO:0000256" key="4">
    <source>
        <dbReference type="ARBA" id="ARBA00023136"/>
    </source>
</evidence>
<dbReference type="InterPro" id="IPR051533">
    <property type="entry name" value="WaaL-like"/>
</dbReference>
<proteinExistence type="predicted"/>
<dbReference type="Pfam" id="PF04932">
    <property type="entry name" value="Wzy_C"/>
    <property type="match status" value="1"/>
</dbReference>
<evidence type="ECO:0000256" key="1">
    <source>
        <dbReference type="ARBA" id="ARBA00004141"/>
    </source>
</evidence>
<feature type="transmembrane region" description="Helical" evidence="5">
    <location>
        <begin position="113"/>
        <end position="133"/>
    </location>
</feature>
<dbReference type="EMBL" id="SMFT01000003">
    <property type="protein sequence ID" value="TCJ97981.1"/>
    <property type="molecule type" value="Genomic_DNA"/>
</dbReference>
<feature type="transmembrane region" description="Helical" evidence="5">
    <location>
        <begin position="7"/>
        <end position="25"/>
    </location>
</feature>
<keyword evidence="3 5" id="KW-1133">Transmembrane helix</keyword>
<feature type="transmembrane region" description="Helical" evidence="5">
    <location>
        <begin position="362"/>
        <end position="379"/>
    </location>
</feature>
<gene>
    <name evidence="7" type="ORF">EV694_1579</name>
</gene>
<feature type="transmembrane region" description="Helical" evidence="5">
    <location>
        <begin position="331"/>
        <end position="350"/>
    </location>
</feature>
<organism evidence="7 8">
    <name type="scientific">Volucribacter psittacicida</name>
    <dbReference type="NCBI Taxonomy" id="203482"/>
    <lineage>
        <taxon>Bacteria</taxon>
        <taxon>Pseudomonadati</taxon>
        <taxon>Pseudomonadota</taxon>
        <taxon>Gammaproteobacteria</taxon>
        <taxon>Pasteurellales</taxon>
        <taxon>Pasteurellaceae</taxon>
        <taxon>Volucribacter</taxon>
    </lineage>
</organism>
<keyword evidence="7" id="KW-0436">Ligase</keyword>
<dbReference type="RefSeq" id="WP_132691196.1">
    <property type="nucleotide sequence ID" value="NZ_SMFT01000003.1"/>
</dbReference>
<accession>A0A4R1G2R2</accession>
<name>A0A4R1G2R2_9PAST</name>
<sequence length="412" mass="46803">MLKKYNLTHFTTILVSFFFLAVLLFAKGYNYSPFILSIISVIYLIHFLIKKNKIQVPKLDKLIIYSYIFYFLTFLPSVIIHSDKAKVLDNPAKILLFLPLLLLFKKFPIKTHIILHTIPFGAFIAGLVAIYQRFILHKEQAFYTHMHIQGGDIAMSVAMFSIIATLYFAIKKQYKLTALYTFFSLMGILAGFLSTARGAWIGLPFILLFIFFVYRQYLPKKTIMGFIAIIAIIIGGASLVPNTSISHRFHQATHEIIAYFDKGNGSTSVGARFDMWKSALLQAQQKPILGWGLQGVMENRLELGKQGIISEYASQFSHAHNQYLDDLSKRGIIGLIALLAVLLIPFSIFIKSINKENLEQTTIALLGCVHIISVAFYFISQGFLVHNSGTVFYFFLIIVFYAMLQQKLKNLS</sequence>
<dbReference type="PANTHER" id="PTHR37422:SF17">
    <property type="entry name" value="O-ANTIGEN LIGASE"/>
    <property type="match status" value="1"/>
</dbReference>
<dbReference type="GO" id="GO:0016020">
    <property type="term" value="C:membrane"/>
    <property type="evidence" value="ECO:0007669"/>
    <property type="project" value="UniProtKB-SubCell"/>
</dbReference>
<feature type="transmembrane region" description="Helical" evidence="5">
    <location>
        <begin position="31"/>
        <end position="50"/>
    </location>
</feature>
<feature type="transmembrane region" description="Helical" evidence="5">
    <location>
        <begin position="153"/>
        <end position="170"/>
    </location>
</feature>
<protein>
    <submittedName>
        <fullName evidence="7">O-antigen ligase</fullName>
    </submittedName>
</protein>
<feature type="transmembrane region" description="Helical" evidence="5">
    <location>
        <begin position="62"/>
        <end position="81"/>
    </location>
</feature>
<dbReference type="OrthoDB" id="8576060at2"/>
<comment type="caution">
    <text evidence="7">The sequence shown here is derived from an EMBL/GenBank/DDBJ whole genome shotgun (WGS) entry which is preliminary data.</text>
</comment>
<dbReference type="Proteomes" id="UP000294702">
    <property type="component" value="Unassembled WGS sequence"/>
</dbReference>
<evidence type="ECO:0000256" key="5">
    <source>
        <dbReference type="SAM" id="Phobius"/>
    </source>
</evidence>
<feature type="transmembrane region" description="Helical" evidence="5">
    <location>
        <begin position="222"/>
        <end position="240"/>
    </location>
</feature>
<evidence type="ECO:0000259" key="6">
    <source>
        <dbReference type="Pfam" id="PF04932"/>
    </source>
</evidence>
<dbReference type="AlphaFoldDB" id="A0A4R1G2R2"/>
<evidence type="ECO:0000313" key="8">
    <source>
        <dbReference type="Proteomes" id="UP000294702"/>
    </source>
</evidence>
<dbReference type="InterPro" id="IPR007016">
    <property type="entry name" value="O-antigen_ligase-rel_domated"/>
</dbReference>
<feature type="domain" description="O-antigen ligase-related" evidence="6">
    <location>
        <begin position="183"/>
        <end position="339"/>
    </location>
</feature>
<keyword evidence="4 5" id="KW-0472">Membrane</keyword>
<evidence type="ECO:0000313" key="7">
    <source>
        <dbReference type="EMBL" id="TCJ97981.1"/>
    </source>
</evidence>
<comment type="subcellular location">
    <subcellularLocation>
        <location evidence="1">Membrane</location>
        <topology evidence="1">Multi-pass membrane protein</topology>
    </subcellularLocation>
</comment>
<evidence type="ECO:0000256" key="3">
    <source>
        <dbReference type="ARBA" id="ARBA00022989"/>
    </source>
</evidence>
<dbReference type="PANTHER" id="PTHR37422">
    <property type="entry name" value="TEICHURONIC ACID BIOSYNTHESIS PROTEIN TUAE"/>
    <property type="match status" value="1"/>
</dbReference>
<dbReference type="GO" id="GO:0016874">
    <property type="term" value="F:ligase activity"/>
    <property type="evidence" value="ECO:0007669"/>
    <property type="project" value="UniProtKB-KW"/>
</dbReference>